<dbReference type="InterPro" id="IPR001806">
    <property type="entry name" value="Small_GTPase"/>
</dbReference>
<evidence type="ECO:0000313" key="5">
    <source>
        <dbReference type="Proteomes" id="UP000623467"/>
    </source>
</evidence>
<dbReference type="PROSITE" id="PS51420">
    <property type="entry name" value="RHO"/>
    <property type="match status" value="1"/>
</dbReference>
<dbReference type="CDD" id="cd00157">
    <property type="entry name" value="Rho"/>
    <property type="match status" value="1"/>
</dbReference>
<dbReference type="GO" id="GO:0007264">
    <property type="term" value="P:small GTPase-mediated signal transduction"/>
    <property type="evidence" value="ECO:0007669"/>
    <property type="project" value="InterPro"/>
</dbReference>
<dbReference type="NCBIfam" id="TIGR00231">
    <property type="entry name" value="small_GTP"/>
    <property type="match status" value="1"/>
</dbReference>
<keyword evidence="1" id="KW-0488">Methylation</keyword>
<dbReference type="SUPFAM" id="SSF52540">
    <property type="entry name" value="P-loop containing nucleoside triphosphate hydrolases"/>
    <property type="match status" value="1"/>
</dbReference>
<proteinExistence type="predicted"/>
<dbReference type="Gene3D" id="3.40.50.300">
    <property type="entry name" value="P-loop containing nucleotide triphosphate hydrolases"/>
    <property type="match status" value="1"/>
</dbReference>
<dbReference type="Proteomes" id="UP000623467">
    <property type="component" value="Unassembled WGS sequence"/>
</dbReference>
<dbReference type="SMART" id="SM00174">
    <property type="entry name" value="RHO"/>
    <property type="match status" value="1"/>
</dbReference>
<dbReference type="PROSITE" id="PS51419">
    <property type="entry name" value="RAB"/>
    <property type="match status" value="1"/>
</dbReference>
<gene>
    <name evidence="4" type="ORF">MSAN_01343000</name>
</gene>
<dbReference type="SMART" id="SM00173">
    <property type="entry name" value="RAS"/>
    <property type="match status" value="1"/>
</dbReference>
<keyword evidence="3" id="KW-0342">GTP-binding</keyword>
<evidence type="ECO:0000256" key="2">
    <source>
        <dbReference type="ARBA" id="ARBA00022741"/>
    </source>
</evidence>
<name>A0A8H6YAL3_9AGAR</name>
<sequence>MSDIADPVTPFLFAIDSLMSWGWSYIKCMLVGDSAVGKTCLLTAYTENKFPTQYVPAVYGGHAVTVIVEDVTYSFSAFDTTGDIEYDRLRPLSYAQSDVFLICFSIDLPSSLAHVKTRWFPEVQHHCPGVPCVVAATQIDLREPHFDIDPDLAVPSETQQSPQSLITTAQGEKIAREMKAANMWSVRRRPARVFRTYSMHRSLGAIEHQRAPQKPETKTQCVLV</sequence>
<dbReference type="SMART" id="SM00175">
    <property type="entry name" value="RAB"/>
    <property type="match status" value="1"/>
</dbReference>
<keyword evidence="2" id="KW-0547">Nucleotide-binding</keyword>
<dbReference type="InterPro" id="IPR027417">
    <property type="entry name" value="P-loop_NTPase"/>
</dbReference>
<protein>
    <submittedName>
        <fullName evidence="4">Rho GTPase</fullName>
    </submittedName>
</protein>
<dbReference type="PANTHER" id="PTHR24072">
    <property type="entry name" value="RHO FAMILY GTPASE"/>
    <property type="match status" value="1"/>
</dbReference>
<evidence type="ECO:0000313" key="4">
    <source>
        <dbReference type="EMBL" id="KAF7357468.1"/>
    </source>
</evidence>
<evidence type="ECO:0000256" key="3">
    <source>
        <dbReference type="ARBA" id="ARBA00023134"/>
    </source>
</evidence>
<accession>A0A8H6YAL3</accession>
<organism evidence="4 5">
    <name type="scientific">Mycena sanguinolenta</name>
    <dbReference type="NCBI Taxonomy" id="230812"/>
    <lineage>
        <taxon>Eukaryota</taxon>
        <taxon>Fungi</taxon>
        <taxon>Dikarya</taxon>
        <taxon>Basidiomycota</taxon>
        <taxon>Agaricomycotina</taxon>
        <taxon>Agaricomycetes</taxon>
        <taxon>Agaricomycetidae</taxon>
        <taxon>Agaricales</taxon>
        <taxon>Marasmiineae</taxon>
        <taxon>Mycenaceae</taxon>
        <taxon>Mycena</taxon>
    </lineage>
</organism>
<evidence type="ECO:0000256" key="1">
    <source>
        <dbReference type="ARBA" id="ARBA00022481"/>
    </source>
</evidence>
<dbReference type="InterPro" id="IPR005225">
    <property type="entry name" value="Small_GTP-bd"/>
</dbReference>
<comment type="caution">
    <text evidence="4">The sequence shown here is derived from an EMBL/GenBank/DDBJ whole genome shotgun (WGS) entry which is preliminary data.</text>
</comment>
<dbReference type="InterPro" id="IPR003578">
    <property type="entry name" value="Small_GTPase_Rho"/>
</dbReference>
<reference evidence="4" key="1">
    <citation type="submission" date="2020-05" db="EMBL/GenBank/DDBJ databases">
        <title>Mycena genomes resolve the evolution of fungal bioluminescence.</title>
        <authorList>
            <person name="Tsai I.J."/>
        </authorList>
    </citation>
    <scope>NUCLEOTIDE SEQUENCE</scope>
    <source>
        <strain evidence="4">160909Yilan</strain>
    </source>
</reference>
<dbReference type="AlphaFoldDB" id="A0A8H6YAL3"/>
<dbReference type="EMBL" id="JACAZH010000010">
    <property type="protein sequence ID" value="KAF7357468.1"/>
    <property type="molecule type" value="Genomic_DNA"/>
</dbReference>
<keyword evidence="5" id="KW-1185">Reference proteome</keyword>
<dbReference type="Pfam" id="PF00071">
    <property type="entry name" value="Ras"/>
    <property type="match status" value="1"/>
</dbReference>
<dbReference type="OrthoDB" id="8830751at2759"/>
<dbReference type="GO" id="GO:0003924">
    <property type="term" value="F:GTPase activity"/>
    <property type="evidence" value="ECO:0007669"/>
    <property type="project" value="InterPro"/>
</dbReference>
<dbReference type="PRINTS" id="PR00449">
    <property type="entry name" value="RASTRNSFRMNG"/>
</dbReference>
<dbReference type="GO" id="GO:0005525">
    <property type="term" value="F:GTP binding"/>
    <property type="evidence" value="ECO:0007669"/>
    <property type="project" value="UniProtKB-KW"/>
</dbReference>